<dbReference type="OrthoDB" id="2422840at2759"/>
<accession>A0A9P6L7U5</accession>
<name>A0A9P6L7U5_9AGAM</name>
<sequence length="1102" mass="121360">MEHELRLRSHIRALLLDYCHAHITEDYVTFTQDAVQTTLSDRIALVPLEDPNSVVLPVDPMDALLRSVDAPLIPEEKWATDTDSLGHIRKTMNLGATSLETSKSWHESDPYERVIEAFRPTSPILSRRGFRQTPKFGGSGTAASPDSLRSTLDAYTMVLAKVPDMPTPPLPNLEEILDIQYKLEPKIHRETMALIRSVHTGTKLVPDQTNSAVETFLRSDSPPLSVVEAVEVPIFPRSSWPGFADGSFTSSTKIPRSMSDLRCLAPTVEIEEEDLRMEHMSVVDGWTVYPPISSPSPTPSLGLGGTSSQVDEMFPPSPPAKLGVGLSILELDSLKMVEAEIPRQSRVGHGDDGLSRLPQSLASLLPRHQISLVDVGAHQEEYRPPECTDDITIASSMLGQPPSKFDADDERETYTDDLRSDLRVIWSKAGCDEFAIILQDGIDESKALLFEVPELPPPTAHEPWVQLPRNMISLTSSFGMVKGVRSLNLELSWIPFKYGSKVPADEEVSRASGNVLDDLTILTGQDSRQVDEVRRLLSDLDSSILLEPVSDLAFAERTHQEDFMVAKILSNDGIRPHQLALTRDERYMISRMGANRPGQLAPDSLRHSVGSASAGAPPIFDAGGPLIRQLEFSWQSPQRDYAEIDYLEPEYYDGEDEDEPPLAPVAKKRRLGYSSPVVYPCSESPLRSPDRNNTWHDITLPMTVSTSPMRAQPPNGGRSPRPPLALDSQVLQNTPSRPRDLGLPNLSGTVHQSVPSAAGQVIEPSPALVTRRGRDFDEFLALRGVHSNEPLAAMTTEIVVETTDTLPAPRPATTEVPPDLIDKNTIQVPAVSSSPASRHQYLASLDLIQKYALCRCLSDDAAAIDLIEREFLGGVDLILDQDSAILFLPLSALPSECEGLIAGISDISWRYSHMLVIFEAFLTSQAFGDGEENRFVSFAFTETILKSVKKLRRSLLIAEGVGTKTEDCLISWAFATNIEEAARLARVYGDIAESRDTGGMLWQERWWLGEREAEDSPLSEFEDERDLAMVAGMNAFAACLILSQMSSDQFLSLGPQERMERFSRLLGEKRMAGLNLALEQSAADLPSSLPASDLGDSSSIQL</sequence>
<evidence type="ECO:0000256" key="1">
    <source>
        <dbReference type="SAM" id="MobiDB-lite"/>
    </source>
</evidence>
<organism evidence="2 3">
    <name type="scientific">Thelephora terrestris</name>
    <dbReference type="NCBI Taxonomy" id="56493"/>
    <lineage>
        <taxon>Eukaryota</taxon>
        <taxon>Fungi</taxon>
        <taxon>Dikarya</taxon>
        <taxon>Basidiomycota</taxon>
        <taxon>Agaricomycotina</taxon>
        <taxon>Agaricomycetes</taxon>
        <taxon>Thelephorales</taxon>
        <taxon>Thelephoraceae</taxon>
        <taxon>Thelephora</taxon>
    </lineage>
</organism>
<dbReference type="Proteomes" id="UP000736335">
    <property type="component" value="Unassembled WGS sequence"/>
</dbReference>
<keyword evidence="3" id="KW-1185">Reference proteome</keyword>
<comment type="caution">
    <text evidence="2">The sequence shown here is derived from an EMBL/GenBank/DDBJ whole genome shotgun (WGS) entry which is preliminary data.</text>
</comment>
<dbReference type="EMBL" id="WIUZ02000005">
    <property type="protein sequence ID" value="KAF9787078.1"/>
    <property type="molecule type" value="Genomic_DNA"/>
</dbReference>
<reference evidence="2" key="2">
    <citation type="submission" date="2020-11" db="EMBL/GenBank/DDBJ databases">
        <authorList>
            <consortium name="DOE Joint Genome Institute"/>
            <person name="Kuo A."/>
            <person name="Miyauchi S."/>
            <person name="Kiss E."/>
            <person name="Drula E."/>
            <person name="Kohler A."/>
            <person name="Sanchez-Garcia M."/>
            <person name="Andreopoulos B."/>
            <person name="Barry K.W."/>
            <person name="Bonito G."/>
            <person name="Buee M."/>
            <person name="Carver A."/>
            <person name="Chen C."/>
            <person name="Cichocki N."/>
            <person name="Clum A."/>
            <person name="Culley D."/>
            <person name="Crous P.W."/>
            <person name="Fauchery L."/>
            <person name="Girlanda M."/>
            <person name="Hayes R."/>
            <person name="Keri Z."/>
            <person name="Labutti K."/>
            <person name="Lipzen A."/>
            <person name="Lombard V."/>
            <person name="Magnuson J."/>
            <person name="Maillard F."/>
            <person name="Morin E."/>
            <person name="Murat C."/>
            <person name="Nolan M."/>
            <person name="Ohm R."/>
            <person name="Pangilinan J."/>
            <person name="Pereira M."/>
            <person name="Perotto S."/>
            <person name="Peter M."/>
            <person name="Riley R."/>
            <person name="Sitrit Y."/>
            <person name="Stielow B."/>
            <person name="Szollosi G."/>
            <person name="Zifcakova L."/>
            <person name="Stursova M."/>
            <person name="Spatafora J.W."/>
            <person name="Tedersoo L."/>
            <person name="Vaario L.-M."/>
            <person name="Yamada A."/>
            <person name="Yan M."/>
            <person name="Wang P."/>
            <person name="Xu J."/>
            <person name="Bruns T."/>
            <person name="Baldrian P."/>
            <person name="Vilgalys R."/>
            <person name="Henrissat B."/>
            <person name="Grigoriev I.V."/>
            <person name="Hibbett D."/>
            <person name="Nagy L.G."/>
            <person name="Martin F.M."/>
        </authorList>
    </citation>
    <scope>NUCLEOTIDE SEQUENCE</scope>
    <source>
        <strain evidence="2">UH-Tt-Lm1</strain>
    </source>
</reference>
<reference evidence="2" key="1">
    <citation type="journal article" date="2020" name="Nat. Commun.">
        <title>Large-scale genome sequencing of mycorrhizal fungi provides insights into the early evolution of symbiotic traits.</title>
        <authorList>
            <person name="Miyauchi S."/>
            <person name="Kiss E."/>
            <person name="Kuo A."/>
            <person name="Drula E."/>
            <person name="Kohler A."/>
            <person name="Sanchez-Garcia M."/>
            <person name="Morin E."/>
            <person name="Andreopoulos B."/>
            <person name="Barry K.W."/>
            <person name="Bonito G."/>
            <person name="Buee M."/>
            <person name="Carver A."/>
            <person name="Chen C."/>
            <person name="Cichocki N."/>
            <person name="Clum A."/>
            <person name="Culley D."/>
            <person name="Crous P.W."/>
            <person name="Fauchery L."/>
            <person name="Girlanda M."/>
            <person name="Hayes R.D."/>
            <person name="Keri Z."/>
            <person name="LaButti K."/>
            <person name="Lipzen A."/>
            <person name="Lombard V."/>
            <person name="Magnuson J."/>
            <person name="Maillard F."/>
            <person name="Murat C."/>
            <person name="Nolan M."/>
            <person name="Ohm R.A."/>
            <person name="Pangilinan J."/>
            <person name="Pereira M.F."/>
            <person name="Perotto S."/>
            <person name="Peter M."/>
            <person name="Pfister S."/>
            <person name="Riley R."/>
            <person name="Sitrit Y."/>
            <person name="Stielow J.B."/>
            <person name="Szollosi G."/>
            <person name="Zifcakova L."/>
            <person name="Stursova M."/>
            <person name="Spatafora J.W."/>
            <person name="Tedersoo L."/>
            <person name="Vaario L.M."/>
            <person name="Yamada A."/>
            <person name="Yan M."/>
            <person name="Wang P."/>
            <person name="Xu J."/>
            <person name="Bruns T."/>
            <person name="Baldrian P."/>
            <person name="Vilgalys R."/>
            <person name="Dunand C."/>
            <person name="Henrissat B."/>
            <person name="Grigoriev I.V."/>
            <person name="Hibbett D."/>
            <person name="Nagy L.G."/>
            <person name="Martin F.M."/>
        </authorList>
    </citation>
    <scope>NUCLEOTIDE SEQUENCE</scope>
    <source>
        <strain evidence="2">UH-Tt-Lm1</strain>
    </source>
</reference>
<evidence type="ECO:0000313" key="3">
    <source>
        <dbReference type="Proteomes" id="UP000736335"/>
    </source>
</evidence>
<feature type="region of interest" description="Disordered" evidence="1">
    <location>
        <begin position="702"/>
        <end position="728"/>
    </location>
</feature>
<evidence type="ECO:0000313" key="2">
    <source>
        <dbReference type="EMBL" id="KAF9787078.1"/>
    </source>
</evidence>
<protein>
    <submittedName>
        <fullName evidence="2">Uncharacterized protein</fullName>
    </submittedName>
</protein>
<proteinExistence type="predicted"/>
<gene>
    <name evidence="2" type="ORF">BJ322DRAFT_1210039</name>
</gene>
<dbReference type="AlphaFoldDB" id="A0A9P6L7U5"/>